<evidence type="ECO:0000313" key="7">
    <source>
        <dbReference type="Proteomes" id="UP000286931"/>
    </source>
</evidence>
<dbReference type="Gene3D" id="3.40.50.1820">
    <property type="entry name" value="alpha/beta hydrolase"/>
    <property type="match status" value="1"/>
</dbReference>
<feature type="domain" description="Carrier" evidence="5">
    <location>
        <begin position="1029"/>
        <end position="1104"/>
    </location>
</feature>
<dbReference type="PROSITE" id="PS50075">
    <property type="entry name" value="CARRIER"/>
    <property type="match status" value="1"/>
</dbReference>
<dbReference type="GO" id="GO:0044550">
    <property type="term" value="P:secondary metabolite biosynthetic process"/>
    <property type="evidence" value="ECO:0007669"/>
    <property type="project" value="TreeGrafter"/>
</dbReference>
<dbReference type="SUPFAM" id="SSF52777">
    <property type="entry name" value="CoA-dependent acyltransferases"/>
    <property type="match status" value="2"/>
</dbReference>
<dbReference type="AlphaFoldDB" id="A0A401YGP1"/>
<evidence type="ECO:0000256" key="3">
    <source>
        <dbReference type="ARBA" id="ARBA00022553"/>
    </source>
</evidence>
<dbReference type="SUPFAM" id="SSF56801">
    <property type="entry name" value="Acetyl-CoA synthetase-like"/>
    <property type="match status" value="1"/>
</dbReference>
<dbReference type="GO" id="GO:0031177">
    <property type="term" value="F:phosphopantetheine binding"/>
    <property type="evidence" value="ECO:0007669"/>
    <property type="project" value="InterPro"/>
</dbReference>
<comment type="caution">
    <text evidence="6">The sequence shown here is derived from an EMBL/GenBank/DDBJ whole genome shotgun (WGS) entry which is preliminary data.</text>
</comment>
<evidence type="ECO:0000256" key="1">
    <source>
        <dbReference type="ARBA" id="ARBA00001957"/>
    </source>
</evidence>
<dbReference type="Pfam" id="PF13193">
    <property type="entry name" value="AMP-binding_C"/>
    <property type="match status" value="1"/>
</dbReference>
<keyword evidence="7" id="KW-1185">Reference proteome</keyword>
<organism evidence="6 7">
    <name type="scientific">Embleya hyalina</name>
    <dbReference type="NCBI Taxonomy" id="516124"/>
    <lineage>
        <taxon>Bacteria</taxon>
        <taxon>Bacillati</taxon>
        <taxon>Actinomycetota</taxon>
        <taxon>Actinomycetes</taxon>
        <taxon>Kitasatosporales</taxon>
        <taxon>Streptomycetaceae</taxon>
        <taxon>Embleya</taxon>
    </lineage>
</organism>
<dbReference type="InterPro" id="IPR029058">
    <property type="entry name" value="AB_hydrolase_fold"/>
</dbReference>
<dbReference type="InterPro" id="IPR020806">
    <property type="entry name" value="PKS_PP-bd"/>
</dbReference>
<reference evidence="6 7" key="1">
    <citation type="submission" date="2018-12" db="EMBL/GenBank/DDBJ databases">
        <title>Draft genome sequence of Embleya hyalina NBRC 13850T.</title>
        <authorList>
            <person name="Komaki H."/>
            <person name="Hosoyama A."/>
            <person name="Kimura A."/>
            <person name="Ichikawa N."/>
            <person name="Tamura T."/>
        </authorList>
    </citation>
    <scope>NUCLEOTIDE SEQUENCE [LARGE SCALE GENOMIC DNA]</scope>
    <source>
        <strain evidence="6 7">NBRC 13850</strain>
    </source>
</reference>
<dbReference type="GO" id="GO:0003824">
    <property type="term" value="F:catalytic activity"/>
    <property type="evidence" value="ECO:0007669"/>
    <property type="project" value="InterPro"/>
</dbReference>
<dbReference type="Pfam" id="PF00668">
    <property type="entry name" value="Condensation"/>
    <property type="match status" value="1"/>
</dbReference>
<dbReference type="InterPro" id="IPR023213">
    <property type="entry name" value="CAT-like_dom_sf"/>
</dbReference>
<dbReference type="EMBL" id="BIFH01000014">
    <property type="protein sequence ID" value="GCD93730.1"/>
    <property type="molecule type" value="Genomic_DNA"/>
</dbReference>
<evidence type="ECO:0000256" key="2">
    <source>
        <dbReference type="ARBA" id="ARBA00022450"/>
    </source>
</evidence>
<dbReference type="Gene3D" id="3.30.300.30">
    <property type="match status" value="1"/>
</dbReference>
<dbReference type="Proteomes" id="UP000286931">
    <property type="component" value="Unassembled WGS sequence"/>
</dbReference>
<dbReference type="InterPro" id="IPR009081">
    <property type="entry name" value="PP-bd_ACP"/>
</dbReference>
<protein>
    <submittedName>
        <fullName evidence="6">Non-ribosomal peptide synthetase</fullName>
    </submittedName>
</protein>
<keyword evidence="3" id="KW-0597">Phosphoprotein</keyword>
<dbReference type="InterPro" id="IPR025110">
    <property type="entry name" value="AMP-bd_C"/>
</dbReference>
<dbReference type="PANTHER" id="PTHR45527">
    <property type="entry name" value="NONRIBOSOMAL PEPTIDE SYNTHETASE"/>
    <property type="match status" value="1"/>
</dbReference>
<comment type="cofactor">
    <cofactor evidence="1">
        <name>pantetheine 4'-phosphate</name>
        <dbReference type="ChEBI" id="CHEBI:47942"/>
    </cofactor>
</comment>
<dbReference type="GO" id="GO:0005737">
    <property type="term" value="C:cytoplasm"/>
    <property type="evidence" value="ECO:0007669"/>
    <property type="project" value="TreeGrafter"/>
</dbReference>
<evidence type="ECO:0000256" key="4">
    <source>
        <dbReference type="SAM" id="MobiDB-lite"/>
    </source>
</evidence>
<dbReference type="PANTHER" id="PTHR45527:SF1">
    <property type="entry name" value="FATTY ACID SYNTHASE"/>
    <property type="match status" value="1"/>
</dbReference>
<keyword evidence="2" id="KW-0596">Phosphopantetheine</keyword>
<dbReference type="InterPro" id="IPR010071">
    <property type="entry name" value="AA_adenyl_dom"/>
</dbReference>
<evidence type="ECO:0000313" key="6">
    <source>
        <dbReference type="EMBL" id="GCD93730.1"/>
    </source>
</evidence>
<dbReference type="GO" id="GO:0043041">
    <property type="term" value="P:amino acid activation for nonribosomal peptide biosynthetic process"/>
    <property type="evidence" value="ECO:0007669"/>
    <property type="project" value="TreeGrafter"/>
</dbReference>
<dbReference type="Gene3D" id="3.30.559.10">
    <property type="entry name" value="Chloramphenicol acetyltransferase-like domain"/>
    <property type="match status" value="1"/>
</dbReference>
<dbReference type="GO" id="GO:0017000">
    <property type="term" value="P:antibiotic biosynthetic process"/>
    <property type="evidence" value="ECO:0007669"/>
    <property type="project" value="UniProtKB-ARBA"/>
</dbReference>
<dbReference type="InterPro" id="IPR036736">
    <property type="entry name" value="ACP-like_sf"/>
</dbReference>
<dbReference type="Gene3D" id="2.30.38.10">
    <property type="entry name" value="Luciferase, Domain 3"/>
    <property type="match status" value="1"/>
</dbReference>
<dbReference type="Gene3D" id="3.30.559.30">
    <property type="entry name" value="Nonribosomal peptide synthetase, condensation domain"/>
    <property type="match status" value="1"/>
</dbReference>
<dbReference type="InterPro" id="IPR000873">
    <property type="entry name" value="AMP-dep_synth/lig_dom"/>
</dbReference>
<feature type="region of interest" description="Disordered" evidence="4">
    <location>
        <begin position="948"/>
        <end position="978"/>
    </location>
</feature>
<dbReference type="InterPro" id="IPR045851">
    <property type="entry name" value="AMP-bd_C_sf"/>
</dbReference>
<proteinExistence type="predicted"/>
<gene>
    <name evidence="6" type="ORF">EHYA_01378</name>
</gene>
<dbReference type="InterPro" id="IPR001242">
    <property type="entry name" value="Condensation_dom"/>
</dbReference>
<name>A0A401YGP1_9ACTN</name>
<dbReference type="NCBIfam" id="TIGR01733">
    <property type="entry name" value="AA-adenyl-dom"/>
    <property type="match status" value="1"/>
</dbReference>
<dbReference type="InterPro" id="IPR006162">
    <property type="entry name" value="Ppantetheine_attach_site"/>
</dbReference>
<dbReference type="PROSITE" id="PS00012">
    <property type="entry name" value="PHOSPHOPANTETHEINE"/>
    <property type="match status" value="1"/>
</dbReference>
<evidence type="ECO:0000259" key="5">
    <source>
        <dbReference type="PROSITE" id="PS50075"/>
    </source>
</evidence>
<accession>A0A401YGP1</accession>
<dbReference type="SMART" id="SM00823">
    <property type="entry name" value="PKS_PP"/>
    <property type="match status" value="1"/>
</dbReference>
<dbReference type="GO" id="GO:0008610">
    <property type="term" value="P:lipid biosynthetic process"/>
    <property type="evidence" value="ECO:0007669"/>
    <property type="project" value="UniProtKB-ARBA"/>
</dbReference>
<dbReference type="Pfam" id="PF00550">
    <property type="entry name" value="PP-binding"/>
    <property type="match status" value="1"/>
</dbReference>
<sequence length="1121" mass="118872">MICEFIQVPGLFAEGMIPVRSFGASSAHKGLWLAQKMSPDMLNHALSMWDVDGEIDTAVMESAFRHVLAEAEVLRIDFVDDGEGNLLLVPRESTDWQPFFLDVGAEADPEQAAREALADMMKQPFDLERDLLLRLGVVRLGPARSLVVIAYHHLVSDGYGAGGLLSRRLAEVYTALARGSAVPEPEHPWDIESFAGDAARYQASAKFAEDTGFWREYLTEAPAPAQVPRIPLSDAARSALAEPMSRVDRWAQLADSIGMVSRTLTVPRAEADGWIEAAESMGVWMSSLLTAASAAYFRHRCDRPEFLLSLAVANRAGEASRTPGLAVNVVPMRVKVPLGATFADIADAVVDETYEIFGQTACHYSEIQRASGTVLSGRGSFGAVLNIVEFAEQLHFADHRARYLGGTNGVFDELSIGVYTDGSADSDLFVRLDAPAGLYTGAELRFIGAELIEYIHAVTADPQLRVGALDVLGGDARDLVLTAPNDTAVPLPGSTVPELFARRVAQAPDDVAVRFGESTLTYRELHARSGRLAQTLRGRGVGPETVVAVALPRSVDLVVALLGVVKAGGAYLPIDPTSRAERIVPVVRDSSVRVLLTDAATAEGAAVARDVAVILFDDVRPETGADSGDDAPEAAAPSRPDNLLAVMYGSGPTGKAAGVAVTHRNIERLALDRRWHEGGRGTVLWHSPITADALALELWVPLLNGGRVLVAGPGESAVDALAASTSITAAWLSAGLFSAIAAEHPERLAGLREVWTGGDRVSSAALRRVREACPDLTIVHGHGPTETTVLAACDRPVEGEAAYHAGSIGRPMDNTALYVLGPGLAPVPVGVTGELYVAGPGVTRGRPGRPGQTAERFVPCPFGPAGGRMYRTGDLVRWGTDGGLEYVGAADARFDVRDVRVEPAEAEEVLSEHPGVAQAVVVGLADESGQRRPVAYVVPVGGAGEGAANSAGLPSASGSADSSDSSDSPDSGPSGLSGEELRRFAAERLAESVVPTAFVLLERLPVTAGGRVDRASLPKPEFDGGSYRAPRNRTERVLAAVFADVLELDRVGIDQDFFDLGGNSLRAIRLVGLIRAELNLEVSIRTLFAARTIIGLSDMWGDLTRSSRPALRRRTKDGKAL</sequence>
<dbReference type="SUPFAM" id="SSF47336">
    <property type="entry name" value="ACP-like"/>
    <property type="match status" value="1"/>
</dbReference>
<dbReference type="Pfam" id="PF00501">
    <property type="entry name" value="AMP-binding"/>
    <property type="match status" value="1"/>
</dbReference>
<dbReference type="Gene3D" id="3.40.50.980">
    <property type="match status" value="2"/>
</dbReference>